<dbReference type="InterPro" id="IPR050553">
    <property type="entry name" value="Thioredoxin_ResA/DsbE_sf"/>
</dbReference>
<proteinExistence type="predicted"/>
<feature type="chain" id="PRO_5045415858" evidence="2">
    <location>
        <begin position="30"/>
        <end position="201"/>
    </location>
</feature>
<dbReference type="PROSITE" id="PS51352">
    <property type="entry name" value="THIOREDOXIN_2"/>
    <property type="match status" value="1"/>
</dbReference>
<keyword evidence="2" id="KW-0732">Signal</keyword>
<dbReference type="InterPro" id="IPR017937">
    <property type="entry name" value="Thioredoxin_CS"/>
</dbReference>
<dbReference type="PANTHER" id="PTHR42852">
    <property type="entry name" value="THIOL:DISULFIDE INTERCHANGE PROTEIN DSBE"/>
    <property type="match status" value="1"/>
</dbReference>
<dbReference type="CDD" id="cd02966">
    <property type="entry name" value="TlpA_like_family"/>
    <property type="match status" value="1"/>
</dbReference>
<feature type="signal peptide" evidence="2">
    <location>
        <begin position="1"/>
        <end position="29"/>
    </location>
</feature>
<keyword evidence="5" id="KW-1185">Reference proteome</keyword>
<evidence type="ECO:0000256" key="1">
    <source>
        <dbReference type="ARBA" id="ARBA00023284"/>
    </source>
</evidence>
<dbReference type="Gene3D" id="3.40.30.10">
    <property type="entry name" value="Glutaredoxin"/>
    <property type="match status" value="1"/>
</dbReference>
<reference evidence="4 5" key="1">
    <citation type="submission" date="2024-09" db="EMBL/GenBank/DDBJ databases">
        <authorList>
            <person name="Sun Q."/>
            <person name="Mori K."/>
        </authorList>
    </citation>
    <scope>NUCLEOTIDE SEQUENCE [LARGE SCALE GENOMIC DNA]</scope>
    <source>
        <strain evidence="4 5">KCTC 23279</strain>
    </source>
</reference>
<evidence type="ECO:0000259" key="3">
    <source>
        <dbReference type="PROSITE" id="PS51352"/>
    </source>
</evidence>
<name>A0ABV6ESY2_9BRAD</name>
<dbReference type="InterPro" id="IPR000866">
    <property type="entry name" value="AhpC/TSA"/>
</dbReference>
<comment type="caution">
    <text evidence="4">The sequence shown here is derived from an EMBL/GenBank/DDBJ whole genome shotgun (WGS) entry which is preliminary data.</text>
</comment>
<dbReference type="InterPro" id="IPR013766">
    <property type="entry name" value="Thioredoxin_domain"/>
</dbReference>
<dbReference type="PROSITE" id="PS51318">
    <property type="entry name" value="TAT"/>
    <property type="match status" value="1"/>
</dbReference>
<dbReference type="RefSeq" id="WP_378387455.1">
    <property type="nucleotide sequence ID" value="NZ_JBHLWM010000004.1"/>
</dbReference>
<evidence type="ECO:0000313" key="4">
    <source>
        <dbReference type="EMBL" id="MFC0240981.1"/>
    </source>
</evidence>
<dbReference type="InterPro" id="IPR006311">
    <property type="entry name" value="TAT_signal"/>
</dbReference>
<evidence type="ECO:0000313" key="5">
    <source>
        <dbReference type="Proteomes" id="UP001589775"/>
    </source>
</evidence>
<protein>
    <submittedName>
        <fullName evidence="4">TlpA disulfide reductase family protein</fullName>
    </submittedName>
</protein>
<accession>A0ABV6ESY2</accession>
<keyword evidence="1" id="KW-0676">Redox-active center</keyword>
<dbReference type="PANTHER" id="PTHR42852:SF18">
    <property type="entry name" value="CHROMOSOME UNDETERMINED SCAFFOLD_47, WHOLE GENOME SHOTGUN SEQUENCE"/>
    <property type="match status" value="1"/>
</dbReference>
<dbReference type="Pfam" id="PF00578">
    <property type="entry name" value="AhpC-TSA"/>
    <property type="match status" value="1"/>
</dbReference>
<dbReference type="PROSITE" id="PS00194">
    <property type="entry name" value="THIOREDOXIN_1"/>
    <property type="match status" value="1"/>
</dbReference>
<organism evidence="4 5">
    <name type="scientific">Rhodopseudomonas telluris</name>
    <dbReference type="NCBI Taxonomy" id="644215"/>
    <lineage>
        <taxon>Bacteria</taxon>
        <taxon>Pseudomonadati</taxon>
        <taxon>Pseudomonadota</taxon>
        <taxon>Alphaproteobacteria</taxon>
        <taxon>Hyphomicrobiales</taxon>
        <taxon>Nitrobacteraceae</taxon>
        <taxon>Rhodopseudomonas</taxon>
    </lineage>
</organism>
<evidence type="ECO:0000256" key="2">
    <source>
        <dbReference type="SAM" id="SignalP"/>
    </source>
</evidence>
<dbReference type="EMBL" id="JBHLWM010000004">
    <property type="protein sequence ID" value="MFC0240981.1"/>
    <property type="molecule type" value="Genomic_DNA"/>
</dbReference>
<dbReference type="InterPro" id="IPR036249">
    <property type="entry name" value="Thioredoxin-like_sf"/>
</dbReference>
<dbReference type="Proteomes" id="UP001589775">
    <property type="component" value="Unassembled WGS sequence"/>
</dbReference>
<feature type="domain" description="Thioredoxin" evidence="3">
    <location>
        <begin position="46"/>
        <end position="197"/>
    </location>
</feature>
<dbReference type="SUPFAM" id="SSF52833">
    <property type="entry name" value="Thioredoxin-like"/>
    <property type="match status" value="1"/>
</dbReference>
<gene>
    <name evidence="4" type="ORF">ACFFJ6_10910</name>
</gene>
<sequence>MDHEVTRRRVLLRLLGGAAAAACASSAAAGENPPPFGGERHQFTVVRPERMVPPVPITRLDGETATFYAFRNKVVLVNFWATWCPACRTELPSLDRLQQVAGGTDLQVIAVSLDVQGPAVVAPYVRKLNIRHLEIYLDPEGRVVRAANNDNPGVPFGRYGMPISYIVDPAGRIAGYLVGDADWTSDGARRLLAYYAGRRNG</sequence>